<reference evidence="1" key="1">
    <citation type="submission" date="2019-08" db="EMBL/GenBank/DDBJ databases">
        <authorList>
            <person name="Kucharzyk K."/>
            <person name="Murdoch R.W."/>
            <person name="Higgins S."/>
            <person name="Loffler F."/>
        </authorList>
    </citation>
    <scope>NUCLEOTIDE SEQUENCE</scope>
</reference>
<sequence>MATIPIEIPQRTLIFAGGSVPIGTFLTHIEPIFVSVASAQVIKEARITSIFIGTTITPRPNGRFLRNSQSAIIAPPVFSAPTRSAPPVICMWIALPPQTENQIMPNTDGRIQFTIIYSLTVLPYESIARNIPVTGA</sequence>
<proteinExistence type="predicted"/>
<organism evidence="1">
    <name type="scientific">bioreactor metagenome</name>
    <dbReference type="NCBI Taxonomy" id="1076179"/>
    <lineage>
        <taxon>unclassified sequences</taxon>
        <taxon>metagenomes</taxon>
        <taxon>ecological metagenomes</taxon>
    </lineage>
</organism>
<name>A0A645EBL0_9ZZZZ</name>
<accession>A0A645EBL0</accession>
<dbReference type="AlphaFoldDB" id="A0A645EBL0"/>
<dbReference type="EMBL" id="VSSQ01044665">
    <property type="protein sequence ID" value="MPM98508.1"/>
    <property type="molecule type" value="Genomic_DNA"/>
</dbReference>
<comment type="caution">
    <text evidence="1">The sequence shown here is derived from an EMBL/GenBank/DDBJ whole genome shotgun (WGS) entry which is preliminary data.</text>
</comment>
<evidence type="ECO:0000313" key="1">
    <source>
        <dbReference type="EMBL" id="MPM98508.1"/>
    </source>
</evidence>
<protein>
    <submittedName>
        <fullName evidence="1">Uncharacterized protein</fullName>
    </submittedName>
</protein>
<gene>
    <name evidence="1" type="ORF">SDC9_145696</name>
</gene>